<keyword evidence="3" id="KW-1185">Reference proteome</keyword>
<evidence type="ECO:0000313" key="2">
    <source>
        <dbReference type="EMBL" id="KAF2214083.1"/>
    </source>
</evidence>
<feature type="transmembrane region" description="Helical" evidence="1">
    <location>
        <begin position="197"/>
        <end position="223"/>
    </location>
</feature>
<dbReference type="AlphaFoldDB" id="A0A6A6FL34"/>
<proteinExistence type="predicted"/>
<gene>
    <name evidence="2" type="ORF">CERZMDRAFT_83470</name>
</gene>
<keyword evidence="1" id="KW-0472">Membrane</keyword>
<name>A0A6A6FL34_9PEZI</name>
<feature type="transmembrane region" description="Helical" evidence="1">
    <location>
        <begin position="7"/>
        <end position="27"/>
    </location>
</feature>
<organism evidence="2 3">
    <name type="scientific">Cercospora zeae-maydis SCOH1-5</name>
    <dbReference type="NCBI Taxonomy" id="717836"/>
    <lineage>
        <taxon>Eukaryota</taxon>
        <taxon>Fungi</taxon>
        <taxon>Dikarya</taxon>
        <taxon>Ascomycota</taxon>
        <taxon>Pezizomycotina</taxon>
        <taxon>Dothideomycetes</taxon>
        <taxon>Dothideomycetidae</taxon>
        <taxon>Mycosphaerellales</taxon>
        <taxon>Mycosphaerellaceae</taxon>
        <taxon>Cercospora</taxon>
    </lineage>
</organism>
<reference evidence="2" key="1">
    <citation type="journal article" date="2020" name="Stud. Mycol.">
        <title>101 Dothideomycetes genomes: a test case for predicting lifestyles and emergence of pathogens.</title>
        <authorList>
            <person name="Haridas S."/>
            <person name="Albert R."/>
            <person name="Binder M."/>
            <person name="Bloem J."/>
            <person name="Labutti K."/>
            <person name="Salamov A."/>
            <person name="Andreopoulos B."/>
            <person name="Baker S."/>
            <person name="Barry K."/>
            <person name="Bills G."/>
            <person name="Bluhm B."/>
            <person name="Cannon C."/>
            <person name="Castanera R."/>
            <person name="Culley D."/>
            <person name="Daum C."/>
            <person name="Ezra D."/>
            <person name="Gonzalez J."/>
            <person name="Henrissat B."/>
            <person name="Kuo A."/>
            <person name="Liang C."/>
            <person name="Lipzen A."/>
            <person name="Lutzoni F."/>
            <person name="Magnuson J."/>
            <person name="Mondo S."/>
            <person name="Nolan M."/>
            <person name="Ohm R."/>
            <person name="Pangilinan J."/>
            <person name="Park H.-J."/>
            <person name="Ramirez L."/>
            <person name="Alfaro M."/>
            <person name="Sun H."/>
            <person name="Tritt A."/>
            <person name="Yoshinaga Y."/>
            <person name="Zwiers L.-H."/>
            <person name="Turgeon B."/>
            <person name="Goodwin S."/>
            <person name="Spatafora J."/>
            <person name="Crous P."/>
            <person name="Grigoriev I."/>
        </authorList>
    </citation>
    <scope>NUCLEOTIDE SEQUENCE</scope>
    <source>
        <strain evidence="2">SCOH1-5</strain>
    </source>
</reference>
<evidence type="ECO:0000256" key="1">
    <source>
        <dbReference type="SAM" id="Phobius"/>
    </source>
</evidence>
<feature type="transmembrane region" description="Helical" evidence="1">
    <location>
        <begin position="229"/>
        <end position="250"/>
    </location>
</feature>
<dbReference type="Proteomes" id="UP000799539">
    <property type="component" value="Unassembled WGS sequence"/>
</dbReference>
<dbReference type="EMBL" id="ML992669">
    <property type="protein sequence ID" value="KAF2214083.1"/>
    <property type="molecule type" value="Genomic_DNA"/>
</dbReference>
<feature type="transmembrane region" description="Helical" evidence="1">
    <location>
        <begin position="107"/>
        <end position="134"/>
    </location>
</feature>
<accession>A0A6A6FL34</accession>
<sequence length="329" mass="37521">MRVAANASLLVGMLQLSMLGWTTYNLIADHDSMSVATFAILGFFIIGAWGFRRQLEMTQLRCCEKRFLTAPIILILLPFGVCDLALGYTFAMYALDFRSPIQARARPLLISLTLSLICSVMLTIYGASVTCRAVMSHRTIRKKAASIEVLSGDIRNRFDDRYEERPFQRLEENYWIRDRHTGVSRLRSSTFRPRCFIAYWLLWRPILLVSDLTLAIPAFRFLFQLPPTWAGAWAPAASGTNFILLFNFAITRELQRIPHHLIVTPSDLTAPHMAAAYIVLFTSSLDLCQMALVVRDLQAWYRMWPKLDDDFSLGQFSGDEVWGASCSRQ</sequence>
<evidence type="ECO:0000313" key="3">
    <source>
        <dbReference type="Proteomes" id="UP000799539"/>
    </source>
</evidence>
<keyword evidence="1" id="KW-0812">Transmembrane</keyword>
<protein>
    <submittedName>
        <fullName evidence="2">Uncharacterized protein</fullName>
    </submittedName>
</protein>
<feature type="transmembrane region" description="Helical" evidence="1">
    <location>
        <begin position="33"/>
        <end position="51"/>
    </location>
</feature>
<feature type="transmembrane region" description="Helical" evidence="1">
    <location>
        <begin position="72"/>
        <end position="95"/>
    </location>
</feature>
<keyword evidence="1" id="KW-1133">Transmembrane helix</keyword>